<gene>
    <name evidence="2" type="ORF">UFOVP1656_6</name>
</gene>
<dbReference type="Pfam" id="PF01844">
    <property type="entry name" value="HNH"/>
    <property type="match status" value="1"/>
</dbReference>
<name>A0A6J5T4F0_9CAUD</name>
<dbReference type="EMBL" id="LR797510">
    <property type="protein sequence ID" value="CAB4222106.1"/>
    <property type="molecule type" value="Genomic_DNA"/>
</dbReference>
<dbReference type="InterPro" id="IPR052892">
    <property type="entry name" value="NA-targeting_endonuclease"/>
</dbReference>
<dbReference type="GO" id="GO:0004519">
    <property type="term" value="F:endonuclease activity"/>
    <property type="evidence" value="ECO:0007669"/>
    <property type="project" value="InterPro"/>
</dbReference>
<proteinExistence type="predicted"/>
<sequence length="100" mass="11133">MATTRHGKIYGSAWRRMRQMILARDSFTCQYCMAPATTVDHVVPVSKGGEILNPENLVAACVSCNSRKQDKASPFFWKANSTAMLSRDSLSPINESISYE</sequence>
<dbReference type="PANTHER" id="PTHR33877:SF2">
    <property type="entry name" value="OS07G0170200 PROTEIN"/>
    <property type="match status" value="1"/>
</dbReference>
<dbReference type="GO" id="GO:0003676">
    <property type="term" value="F:nucleic acid binding"/>
    <property type="evidence" value="ECO:0007669"/>
    <property type="project" value="InterPro"/>
</dbReference>
<organism evidence="2">
    <name type="scientific">uncultured Caudovirales phage</name>
    <dbReference type="NCBI Taxonomy" id="2100421"/>
    <lineage>
        <taxon>Viruses</taxon>
        <taxon>Duplodnaviria</taxon>
        <taxon>Heunggongvirae</taxon>
        <taxon>Uroviricota</taxon>
        <taxon>Caudoviricetes</taxon>
        <taxon>Peduoviridae</taxon>
        <taxon>Maltschvirus</taxon>
        <taxon>Maltschvirus maltsch</taxon>
    </lineage>
</organism>
<accession>A0A6J5T4F0</accession>
<evidence type="ECO:0000313" key="2">
    <source>
        <dbReference type="EMBL" id="CAB4222106.1"/>
    </source>
</evidence>
<dbReference type="InterPro" id="IPR003615">
    <property type="entry name" value="HNH_nuc"/>
</dbReference>
<protein>
    <submittedName>
        <fullName evidence="2">HNHc domain containing protein</fullName>
    </submittedName>
</protein>
<dbReference type="PANTHER" id="PTHR33877">
    <property type="entry name" value="SLL1193 PROTEIN"/>
    <property type="match status" value="1"/>
</dbReference>
<dbReference type="CDD" id="cd00085">
    <property type="entry name" value="HNHc"/>
    <property type="match status" value="1"/>
</dbReference>
<dbReference type="GO" id="GO:0008270">
    <property type="term" value="F:zinc ion binding"/>
    <property type="evidence" value="ECO:0007669"/>
    <property type="project" value="InterPro"/>
</dbReference>
<dbReference type="InterPro" id="IPR002711">
    <property type="entry name" value="HNH"/>
</dbReference>
<dbReference type="SMART" id="SM00507">
    <property type="entry name" value="HNHc"/>
    <property type="match status" value="1"/>
</dbReference>
<feature type="domain" description="HNH nuclease" evidence="1">
    <location>
        <begin position="16"/>
        <end position="66"/>
    </location>
</feature>
<dbReference type="Gene3D" id="1.10.30.50">
    <property type="match status" value="1"/>
</dbReference>
<evidence type="ECO:0000259" key="1">
    <source>
        <dbReference type="SMART" id="SM00507"/>
    </source>
</evidence>
<reference evidence="2" key="1">
    <citation type="submission" date="2020-05" db="EMBL/GenBank/DDBJ databases">
        <authorList>
            <person name="Chiriac C."/>
            <person name="Salcher M."/>
            <person name="Ghai R."/>
            <person name="Kavagutti S V."/>
        </authorList>
    </citation>
    <scope>NUCLEOTIDE SEQUENCE</scope>
</reference>